<organism evidence="2 3">
    <name type="scientific">Multifurca ochricompacta</name>
    <dbReference type="NCBI Taxonomy" id="376703"/>
    <lineage>
        <taxon>Eukaryota</taxon>
        <taxon>Fungi</taxon>
        <taxon>Dikarya</taxon>
        <taxon>Basidiomycota</taxon>
        <taxon>Agaricomycotina</taxon>
        <taxon>Agaricomycetes</taxon>
        <taxon>Russulales</taxon>
        <taxon>Russulaceae</taxon>
        <taxon>Multifurca</taxon>
    </lineage>
</organism>
<name>A0AAD4QUP8_9AGAM</name>
<feature type="compositionally biased region" description="Gly residues" evidence="1">
    <location>
        <begin position="109"/>
        <end position="128"/>
    </location>
</feature>
<accession>A0AAD4QUP8</accession>
<sequence length="194" mass="17674">MALAVKCRCRIDLTPLAPPPPGAARLRWREAGTKAVLSFLKSRNCASADTIAVAADGPVDGGGGGGGSSTLWARDPELCEIGAGPRRGKKPGGGGGKFLKSPAGAGANPPGGGAKPGGGGGKPGGGNGAKPAGAGPERCGGGGAGKPGGGGGKGMFGNPGGGGGMPEMAGNPGGGGGGGGGGGRIGGCKDKGAA</sequence>
<proteinExistence type="predicted"/>
<feature type="region of interest" description="Disordered" evidence="1">
    <location>
        <begin position="80"/>
        <end position="194"/>
    </location>
</feature>
<feature type="compositionally biased region" description="Gly residues" evidence="1">
    <location>
        <begin position="138"/>
        <end position="186"/>
    </location>
</feature>
<dbReference type="Proteomes" id="UP001203297">
    <property type="component" value="Unassembled WGS sequence"/>
</dbReference>
<comment type="caution">
    <text evidence="2">The sequence shown here is derived from an EMBL/GenBank/DDBJ whole genome shotgun (WGS) entry which is preliminary data.</text>
</comment>
<protein>
    <submittedName>
        <fullName evidence="2">Uncharacterized protein</fullName>
    </submittedName>
</protein>
<evidence type="ECO:0000256" key="1">
    <source>
        <dbReference type="SAM" id="MobiDB-lite"/>
    </source>
</evidence>
<dbReference type="EMBL" id="WTXG01000001">
    <property type="protein sequence ID" value="KAI0308371.1"/>
    <property type="molecule type" value="Genomic_DNA"/>
</dbReference>
<evidence type="ECO:0000313" key="3">
    <source>
        <dbReference type="Proteomes" id="UP001203297"/>
    </source>
</evidence>
<keyword evidence="3" id="KW-1185">Reference proteome</keyword>
<dbReference type="AlphaFoldDB" id="A0AAD4QUP8"/>
<gene>
    <name evidence="2" type="ORF">B0F90DRAFT_1665185</name>
</gene>
<evidence type="ECO:0000313" key="2">
    <source>
        <dbReference type="EMBL" id="KAI0308371.1"/>
    </source>
</evidence>
<reference evidence="2" key="1">
    <citation type="journal article" date="2022" name="New Phytol.">
        <title>Evolutionary transition to the ectomycorrhizal habit in the genomes of a hyperdiverse lineage of mushroom-forming fungi.</title>
        <authorList>
            <person name="Looney B."/>
            <person name="Miyauchi S."/>
            <person name="Morin E."/>
            <person name="Drula E."/>
            <person name="Courty P.E."/>
            <person name="Kohler A."/>
            <person name="Kuo A."/>
            <person name="LaButti K."/>
            <person name="Pangilinan J."/>
            <person name="Lipzen A."/>
            <person name="Riley R."/>
            <person name="Andreopoulos W."/>
            <person name="He G."/>
            <person name="Johnson J."/>
            <person name="Nolan M."/>
            <person name="Tritt A."/>
            <person name="Barry K.W."/>
            <person name="Grigoriev I.V."/>
            <person name="Nagy L.G."/>
            <person name="Hibbett D."/>
            <person name="Henrissat B."/>
            <person name="Matheny P.B."/>
            <person name="Labbe J."/>
            <person name="Martin F.M."/>
        </authorList>
    </citation>
    <scope>NUCLEOTIDE SEQUENCE</scope>
    <source>
        <strain evidence="2">BPL690</strain>
    </source>
</reference>